<dbReference type="Proteomes" id="UP000245695">
    <property type="component" value="Chromosome 1"/>
</dbReference>
<dbReference type="RefSeq" id="WP_166505377.1">
    <property type="nucleotide sequence ID" value="NZ_LN650648.1"/>
</dbReference>
<gene>
    <name evidence="2" type="ORF">FRIFI_1294</name>
</gene>
<name>A0A2P2BR35_9FIRM</name>
<evidence type="ECO:0000313" key="3">
    <source>
        <dbReference type="Proteomes" id="UP000245695"/>
    </source>
</evidence>
<dbReference type="EMBL" id="LN650648">
    <property type="protein sequence ID" value="CEI72830.1"/>
    <property type="molecule type" value="Genomic_DNA"/>
</dbReference>
<feature type="transmembrane region" description="Helical" evidence="1">
    <location>
        <begin position="9"/>
        <end position="30"/>
    </location>
</feature>
<sequence>MNKFKNENILIGAFLILLSLFLHYIHYLVFKDAHHTLIFLFADIAFIPMEVFFTTLFIDKLLEKRERAHIVEKLSLLIGVFFTEVGTKLLNQFTIGDKNINNIGNMVDLDRLINDVDYFKNIKLITSKYDYKIDLNNIDLTVIKDSLHESKNLLVILISNEYLHDHETFTKTIMALFHLKEEIDTRYNIDIKEYEKEHLESDISQVYRYLTYMWCHYINYLSYNYPSLYVKALINNPFDTRSKKEKDEVYLKHFNVYK</sequence>
<dbReference type="KEGG" id="rhom:FRIFI_1294"/>
<evidence type="ECO:0000313" key="2">
    <source>
        <dbReference type="EMBL" id="CEI72830.1"/>
    </source>
</evidence>
<accession>A0A2P2BR35</accession>
<keyword evidence="1" id="KW-1133">Transmembrane helix</keyword>
<feature type="transmembrane region" description="Helical" evidence="1">
    <location>
        <begin position="36"/>
        <end position="58"/>
    </location>
</feature>
<protein>
    <submittedName>
        <fullName evidence="2">Uncharacterized protein</fullName>
    </submittedName>
</protein>
<keyword evidence="1" id="KW-0812">Transmembrane</keyword>
<reference evidence="2 3" key="1">
    <citation type="submission" date="2014-09" db="EMBL/GenBank/DDBJ databases">
        <authorList>
            <person name="Hornung B.V."/>
        </authorList>
    </citation>
    <scope>NUCLEOTIDE SEQUENCE [LARGE SCALE GENOMIC DNA]</scope>
    <source>
        <strain evidence="2 3">FRIFI</strain>
    </source>
</reference>
<proteinExistence type="predicted"/>
<keyword evidence="1" id="KW-0472">Membrane</keyword>
<evidence type="ECO:0000256" key="1">
    <source>
        <dbReference type="SAM" id="Phobius"/>
    </source>
</evidence>
<dbReference type="AlphaFoldDB" id="A0A2P2BR35"/>
<organism evidence="2 3">
    <name type="scientific">Romboutsia hominis</name>
    <dbReference type="NCBI Taxonomy" id="1507512"/>
    <lineage>
        <taxon>Bacteria</taxon>
        <taxon>Bacillati</taxon>
        <taxon>Bacillota</taxon>
        <taxon>Clostridia</taxon>
        <taxon>Peptostreptococcales</taxon>
        <taxon>Peptostreptococcaceae</taxon>
        <taxon>Romboutsia</taxon>
    </lineage>
</organism>
<keyword evidence="3" id="KW-1185">Reference proteome</keyword>